<evidence type="ECO:0000256" key="12">
    <source>
        <dbReference type="HAMAP-Rule" id="MF_01491"/>
    </source>
</evidence>
<dbReference type="Gene3D" id="3.60.15.10">
    <property type="entry name" value="Ribonuclease Z/Hydroxyacylglutathione hydrolase-like"/>
    <property type="match status" value="1"/>
</dbReference>
<keyword evidence="15" id="KW-1185">Reference proteome</keyword>
<dbReference type="InterPro" id="IPR030854">
    <property type="entry name" value="RNase_J_bac"/>
</dbReference>
<protein>
    <recommendedName>
        <fullName evidence="12">Ribonuclease J</fullName>
        <shortName evidence="12">RNase J</shortName>
        <ecNumber evidence="12">3.1.-.-</ecNumber>
    </recommendedName>
</protein>
<evidence type="ECO:0000313" key="14">
    <source>
        <dbReference type="EMBL" id="KRO18324.1"/>
    </source>
</evidence>
<comment type="subcellular location">
    <subcellularLocation>
        <location evidence="2 12">Cytoplasm</location>
    </subcellularLocation>
</comment>
<accession>A0A0R2MY13</accession>
<dbReference type="InterPro" id="IPR036866">
    <property type="entry name" value="RibonucZ/Hydroxyglut_hydro"/>
</dbReference>
<comment type="subunit">
    <text evidence="12">Homodimer, may be a subunit of the RNA degradosome.</text>
</comment>
<reference evidence="14 15" key="1">
    <citation type="journal article" date="2015" name="Genome Announc.">
        <title>Expanding the biotechnology potential of lactobacilli through comparative genomics of 213 strains and associated genera.</title>
        <authorList>
            <person name="Sun Z."/>
            <person name="Harris H.M."/>
            <person name="McCann A."/>
            <person name="Guo C."/>
            <person name="Argimon S."/>
            <person name="Zhang W."/>
            <person name="Yang X."/>
            <person name="Jeffery I.B."/>
            <person name="Cooney J.C."/>
            <person name="Kagawa T.F."/>
            <person name="Liu W."/>
            <person name="Song Y."/>
            <person name="Salvetti E."/>
            <person name="Wrobel A."/>
            <person name="Rasinkangas P."/>
            <person name="Parkhill J."/>
            <person name="Rea M.C."/>
            <person name="O'Sullivan O."/>
            <person name="Ritari J."/>
            <person name="Douillard F.P."/>
            <person name="Paul Ross R."/>
            <person name="Yang R."/>
            <person name="Briner A.E."/>
            <person name="Felis G.E."/>
            <person name="de Vos W.M."/>
            <person name="Barrangou R."/>
            <person name="Klaenhammer T.R."/>
            <person name="Caufield P.W."/>
            <person name="Cui Y."/>
            <person name="Zhang H."/>
            <person name="O'Toole P.W."/>
        </authorList>
    </citation>
    <scope>NUCLEOTIDE SEQUENCE [LARGE SCALE GENOMIC DNA]</scope>
    <source>
        <strain evidence="14 15">DSM 24301</strain>
    </source>
</reference>
<gene>
    <name evidence="12" type="primary">rnj</name>
    <name evidence="14" type="ORF">IV56_GL001456</name>
</gene>
<dbReference type="Pfam" id="PF07521">
    <property type="entry name" value="RMMBL"/>
    <property type="match status" value="1"/>
</dbReference>
<dbReference type="EMBL" id="JQCE01000005">
    <property type="protein sequence ID" value="KRO18324.1"/>
    <property type="molecule type" value="Genomic_DNA"/>
</dbReference>
<dbReference type="SMART" id="SM00849">
    <property type="entry name" value="Lactamase_B"/>
    <property type="match status" value="1"/>
</dbReference>
<evidence type="ECO:0000256" key="1">
    <source>
        <dbReference type="ARBA" id="ARBA00001947"/>
    </source>
</evidence>
<dbReference type="HAMAP" id="MF_01491">
    <property type="entry name" value="RNase_J_bact"/>
    <property type="match status" value="1"/>
</dbReference>
<dbReference type="Pfam" id="PF17770">
    <property type="entry name" value="RNase_J_C"/>
    <property type="match status" value="1"/>
</dbReference>
<keyword evidence="7 12" id="KW-0255">Endonuclease</keyword>
<dbReference type="EC" id="3.1.-.-" evidence="12"/>
<comment type="function">
    <text evidence="12">An RNase that has 5'-3' exonuclease and possibly endonuclease activity. Involved in maturation of rRNA and in some organisms also mRNA maturation and/or decay.</text>
</comment>
<dbReference type="InterPro" id="IPR004613">
    <property type="entry name" value="RNase_J"/>
</dbReference>
<dbReference type="GO" id="GO:0006364">
    <property type="term" value="P:rRNA processing"/>
    <property type="evidence" value="ECO:0007669"/>
    <property type="project" value="UniProtKB-UniRule"/>
</dbReference>
<dbReference type="CDD" id="cd07714">
    <property type="entry name" value="RNaseJ_MBL-fold"/>
    <property type="match status" value="1"/>
</dbReference>
<feature type="domain" description="Metallo-beta-lactamase" evidence="13">
    <location>
        <begin position="17"/>
        <end position="220"/>
    </location>
</feature>
<evidence type="ECO:0000256" key="11">
    <source>
        <dbReference type="ARBA" id="ARBA00022884"/>
    </source>
</evidence>
<organism evidence="14 15">
    <name type="scientific">Lacticaseibacillus saniviri JCM 17471 = DSM 24301</name>
    <dbReference type="NCBI Taxonomy" id="1293598"/>
    <lineage>
        <taxon>Bacteria</taxon>
        <taxon>Bacillati</taxon>
        <taxon>Bacillota</taxon>
        <taxon>Bacilli</taxon>
        <taxon>Lactobacillales</taxon>
        <taxon>Lactobacillaceae</taxon>
        <taxon>Lacticaseibacillus</taxon>
    </lineage>
</organism>
<comment type="cofactor">
    <cofactor evidence="1">
        <name>Zn(2+)</name>
        <dbReference type="ChEBI" id="CHEBI:29105"/>
    </cofactor>
</comment>
<dbReference type="GO" id="GO:0005737">
    <property type="term" value="C:cytoplasm"/>
    <property type="evidence" value="ECO:0007669"/>
    <property type="project" value="UniProtKB-SubCell"/>
</dbReference>
<keyword evidence="6" id="KW-0479">Metal-binding</keyword>
<dbReference type="STRING" id="1293598.IV56_GL001456"/>
<dbReference type="GO" id="GO:0004521">
    <property type="term" value="F:RNA endonuclease activity"/>
    <property type="evidence" value="ECO:0007669"/>
    <property type="project" value="UniProtKB-UniRule"/>
</dbReference>
<dbReference type="GO" id="GO:0004534">
    <property type="term" value="F:5'-3' RNA exonuclease activity"/>
    <property type="evidence" value="ECO:0007669"/>
    <property type="project" value="UniProtKB-UniRule"/>
</dbReference>
<keyword evidence="8 12" id="KW-0378">Hydrolase</keyword>
<dbReference type="Pfam" id="PF22505">
    <property type="entry name" value="RNase_J_b_CASP"/>
    <property type="match status" value="1"/>
</dbReference>
<keyword evidence="3 12" id="KW-0963">Cytoplasm</keyword>
<evidence type="ECO:0000256" key="9">
    <source>
        <dbReference type="ARBA" id="ARBA00022833"/>
    </source>
</evidence>
<evidence type="ECO:0000256" key="6">
    <source>
        <dbReference type="ARBA" id="ARBA00022723"/>
    </source>
</evidence>
<dbReference type="PATRIC" id="fig|1293598.4.peg.1521"/>
<keyword evidence="11 12" id="KW-0694">RNA-binding</keyword>
<comment type="caution">
    <text evidence="14">The sequence shown here is derived from an EMBL/GenBank/DDBJ whole genome shotgun (WGS) entry which is preliminary data.</text>
</comment>
<keyword evidence="10 12" id="KW-0269">Exonuclease</keyword>
<keyword evidence="9" id="KW-0862">Zinc</keyword>
<evidence type="ECO:0000256" key="8">
    <source>
        <dbReference type="ARBA" id="ARBA00022801"/>
    </source>
</evidence>
<evidence type="ECO:0000256" key="4">
    <source>
        <dbReference type="ARBA" id="ARBA00022552"/>
    </source>
</evidence>
<proteinExistence type="inferred from homology"/>
<dbReference type="Gene3D" id="3.40.50.10710">
    <property type="entry name" value="Metallo-hydrolase/oxidoreductase"/>
    <property type="match status" value="1"/>
</dbReference>
<dbReference type="InterPro" id="IPR042173">
    <property type="entry name" value="RNase_J_2"/>
</dbReference>
<dbReference type="InterPro" id="IPR011108">
    <property type="entry name" value="RMMBL"/>
</dbReference>
<dbReference type="Proteomes" id="UP000050969">
    <property type="component" value="Unassembled WGS sequence"/>
</dbReference>
<keyword evidence="5 12" id="KW-0540">Nuclease</keyword>
<dbReference type="AlphaFoldDB" id="A0A0R2MY13"/>
<dbReference type="NCBIfam" id="TIGR00649">
    <property type="entry name" value="MG423"/>
    <property type="match status" value="1"/>
</dbReference>
<evidence type="ECO:0000259" key="13">
    <source>
        <dbReference type="SMART" id="SM00849"/>
    </source>
</evidence>
<evidence type="ECO:0000313" key="15">
    <source>
        <dbReference type="Proteomes" id="UP000050969"/>
    </source>
</evidence>
<keyword evidence="4 12" id="KW-0698">rRNA processing</keyword>
<dbReference type="PANTHER" id="PTHR43694:SF4">
    <property type="entry name" value="RIBONUCLEASE J 2"/>
    <property type="match status" value="1"/>
</dbReference>
<dbReference type="RefSeq" id="WP_056992154.1">
    <property type="nucleotide sequence ID" value="NZ_JQCE01000005.1"/>
</dbReference>
<dbReference type="Pfam" id="PF00753">
    <property type="entry name" value="Lactamase_B"/>
    <property type="match status" value="1"/>
</dbReference>
<dbReference type="SUPFAM" id="SSF56281">
    <property type="entry name" value="Metallo-hydrolase/oxidoreductase"/>
    <property type="match status" value="1"/>
</dbReference>
<name>A0A0R2MY13_9LACO</name>
<evidence type="ECO:0000256" key="10">
    <source>
        <dbReference type="ARBA" id="ARBA00022839"/>
    </source>
</evidence>
<dbReference type="InterPro" id="IPR055132">
    <property type="entry name" value="RNase_J_b_CASP"/>
</dbReference>
<comment type="similarity">
    <text evidence="12">Belongs to the metallo-beta-lactamase superfamily. RNA-metabolizing metallo-beta-lactamase-like family. Bacterial RNase J subfamily.</text>
</comment>
<dbReference type="FunFam" id="3.10.20.580:FF:000001">
    <property type="entry name" value="Ribonuclease J"/>
    <property type="match status" value="1"/>
</dbReference>
<sequence length="561" mass="62202">MSTKVNLVALGGVRENGKNMYAIEVDDQIFVVDFGLKYPDNELLGIDIVIPDLTYLEENVDRVSGIFLTHGHADAIGALPYFVAEHPVPVFGSELTVELAKIVTKSDPRAKKFNDFHVINDRSVIDFGDVKVSFFKTTHSIPGSLGIDIETPVGQIVYTGDFKFDQSATANYQTDYARLAHIGENKVLALLADSANAENFQQSASEHAIYDYIDETFRYHTGRIIVAGVANNIARIQQVLTAAAENNRRVVLTGQDVEKIVKTAIKLGYINVPSDDLFAKTKELKELAPEQTVILETGRMGEPLKSLQRMATNRHRMIHIHEGDLVFLTTTPSHAMETNVAKTKDMIYRAGGEVKAISDDLKSSGHANKADLQLMFNLLHPQYVLPVQGEYRQLAAAAEHAHEVGIPFENIFISGLGDIISYDQGKMNAAGHVDAGNTMIDGIGVGDIGNIVLRDRKMLAEDGIFVAVVTIDRKKKKIVSKPKITSRGFVYMKTSRDLLSDSGDLVATTVQKNLDNKEFDWGHLKQDVRDELSHFLFDQTKRRPVILPVIMEVNQNSTKRQ</sequence>
<dbReference type="GO" id="GO:0003723">
    <property type="term" value="F:RNA binding"/>
    <property type="evidence" value="ECO:0007669"/>
    <property type="project" value="UniProtKB-UniRule"/>
</dbReference>
<evidence type="ECO:0000256" key="2">
    <source>
        <dbReference type="ARBA" id="ARBA00004496"/>
    </source>
</evidence>
<evidence type="ECO:0000256" key="7">
    <source>
        <dbReference type="ARBA" id="ARBA00022759"/>
    </source>
</evidence>
<evidence type="ECO:0000256" key="5">
    <source>
        <dbReference type="ARBA" id="ARBA00022722"/>
    </source>
</evidence>
<evidence type="ECO:0000256" key="3">
    <source>
        <dbReference type="ARBA" id="ARBA00022490"/>
    </source>
</evidence>
<comment type="caution">
    <text evidence="12">Lacks conserved residue(s) required for the propagation of feature annotation.</text>
</comment>
<dbReference type="PANTHER" id="PTHR43694">
    <property type="entry name" value="RIBONUCLEASE J"/>
    <property type="match status" value="1"/>
</dbReference>
<dbReference type="InterPro" id="IPR041636">
    <property type="entry name" value="RNase_J_C"/>
</dbReference>
<dbReference type="Gene3D" id="3.10.20.580">
    <property type="match status" value="1"/>
</dbReference>
<dbReference type="GO" id="GO:0008270">
    <property type="term" value="F:zinc ion binding"/>
    <property type="evidence" value="ECO:0007669"/>
    <property type="project" value="InterPro"/>
</dbReference>
<dbReference type="InterPro" id="IPR001279">
    <property type="entry name" value="Metallo-B-lactamas"/>
</dbReference>